<protein>
    <submittedName>
        <fullName evidence="1">Uncharacterized protein</fullName>
    </submittedName>
</protein>
<dbReference type="AlphaFoldDB" id="A0A382T8B9"/>
<gene>
    <name evidence="1" type="ORF">METZ01_LOCUS370415</name>
</gene>
<feature type="non-terminal residue" evidence="1">
    <location>
        <position position="130"/>
    </location>
</feature>
<name>A0A382T8B9_9ZZZZ</name>
<sequence length="130" mass="15229">MKINALISLGELMDKISILSIKKDKIIDQSKINLIEDELNLLNKSISIIINQNKDRQIEILSLMDDLKKINSELWDIEDKLRECERKKIFDQSFIKLARSVYLTNDKRSETKLEINKKFGSQIIEVKSYT</sequence>
<dbReference type="EMBL" id="UINC01134182">
    <property type="protein sequence ID" value="SVD17561.1"/>
    <property type="molecule type" value="Genomic_DNA"/>
</dbReference>
<accession>A0A382T8B9</accession>
<evidence type="ECO:0000313" key="1">
    <source>
        <dbReference type="EMBL" id="SVD17561.1"/>
    </source>
</evidence>
<reference evidence="1" key="1">
    <citation type="submission" date="2018-05" db="EMBL/GenBank/DDBJ databases">
        <authorList>
            <person name="Lanie J.A."/>
            <person name="Ng W.-L."/>
            <person name="Kazmierczak K.M."/>
            <person name="Andrzejewski T.M."/>
            <person name="Davidsen T.M."/>
            <person name="Wayne K.J."/>
            <person name="Tettelin H."/>
            <person name="Glass J.I."/>
            <person name="Rusch D."/>
            <person name="Podicherti R."/>
            <person name="Tsui H.-C.T."/>
            <person name="Winkler M.E."/>
        </authorList>
    </citation>
    <scope>NUCLEOTIDE SEQUENCE</scope>
</reference>
<proteinExistence type="predicted"/>
<organism evidence="1">
    <name type="scientific">marine metagenome</name>
    <dbReference type="NCBI Taxonomy" id="408172"/>
    <lineage>
        <taxon>unclassified sequences</taxon>
        <taxon>metagenomes</taxon>
        <taxon>ecological metagenomes</taxon>
    </lineage>
</organism>